<dbReference type="Pfam" id="PF13410">
    <property type="entry name" value="GST_C_2"/>
    <property type="match status" value="1"/>
</dbReference>
<dbReference type="SFLD" id="SFLDG00358">
    <property type="entry name" value="Main_(cytGST)"/>
    <property type="match status" value="1"/>
</dbReference>
<reference evidence="4 5" key="2">
    <citation type="journal article" date="2010" name="Nucleic Acids Res.">
        <title>BeetleBase in 2010: revisions to provide comprehensive genomic information for Tribolium castaneum.</title>
        <authorList>
            <person name="Kim H.S."/>
            <person name="Murphy T."/>
            <person name="Xia J."/>
            <person name="Caragea D."/>
            <person name="Park Y."/>
            <person name="Beeman R.W."/>
            <person name="Lorenzen M.D."/>
            <person name="Butcher S."/>
            <person name="Manak J.R."/>
            <person name="Brown S.J."/>
        </authorList>
    </citation>
    <scope>GENOME REANNOTATION</scope>
    <source>
        <strain evidence="4 5">Georgia GA2</strain>
    </source>
</reference>
<protein>
    <submittedName>
        <fullName evidence="4">Glutathione S-transferase 1-1-like Protein</fullName>
    </submittedName>
</protein>
<dbReference type="InterPro" id="IPR040079">
    <property type="entry name" value="Glutathione_S-Trfase"/>
</dbReference>
<proteinExistence type="predicted"/>
<dbReference type="Gene3D" id="3.40.30.10">
    <property type="entry name" value="Glutaredoxin"/>
    <property type="match status" value="1"/>
</dbReference>
<dbReference type="SFLD" id="SFLDG01153">
    <property type="entry name" value="Main.4:_Theta-like"/>
    <property type="match status" value="1"/>
</dbReference>
<evidence type="ECO:0000259" key="3">
    <source>
        <dbReference type="PROSITE" id="PS50405"/>
    </source>
</evidence>
<comment type="subunit">
    <text evidence="1">Homodimer.</text>
</comment>
<keyword evidence="5" id="KW-1185">Reference proteome</keyword>
<name>A0A139WLZ1_TRICA</name>
<dbReference type="PROSITE" id="PS50405">
    <property type="entry name" value="GST_CTER"/>
    <property type="match status" value="1"/>
</dbReference>
<dbReference type="FunFam" id="3.40.30.10:FF:000034">
    <property type="entry name" value="glutathione S-transferase 1"/>
    <property type="match status" value="1"/>
</dbReference>
<accession>A0A139WLZ1</accession>
<organism evidence="4 5">
    <name type="scientific">Tribolium castaneum</name>
    <name type="common">Red flour beetle</name>
    <dbReference type="NCBI Taxonomy" id="7070"/>
    <lineage>
        <taxon>Eukaryota</taxon>
        <taxon>Metazoa</taxon>
        <taxon>Ecdysozoa</taxon>
        <taxon>Arthropoda</taxon>
        <taxon>Hexapoda</taxon>
        <taxon>Insecta</taxon>
        <taxon>Pterygota</taxon>
        <taxon>Neoptera</taxon>
        <taxon>Endopterygota</taxon>
        <taxon>Coleoptera</taxon>
        <taxon>Polyphaga</taxon>
        <taxon>Cucujiformia</taxon>
        <taxon>Tenebrionidae</taxon>
        <taxon>Tenebrionidae incertae sedis</taxon>
        <taxon>Tribolium</taxon>
    </lineage>
</organism>
<dbReference type="InterPro" id="IPR036249">
    <property type="entry name" value="Thioredoxin-like_sf"/>
</dbReference>
<dbReference type="PROSITE" id="PS50404">
    <property type="entry name" value="GST_NTER"/>
    <property type="match status" value="1"/>
</dbReference>
<dbReference type="CDD" id="cd03045">
    <property type="entry name" value="GST_N_Delta_Epsilon"/>
    <property type="match status" value="1"/>
</dbReference>
<reference evidence="4 5" key="1">
    <citation type="journal article" date="2008" name="Nature">
        <title>The genome of the model beetle and pest Tribolium castaneum.</title>
        <authorList>
            <consortium name="Tribolium Genome Sequencing Consortium"/>
            <person name="Richards S."/>
            <person name="Gibbs R.A."/>
            <person name="Weinstock G.M."/>
            <person name="Brown S.J."/>
            <person name="Denell R."/>
            <person name="Beeman R.W."/>
            <person name="Gibbs R."/>
            <person name="Beeman R.W."/>
            <person name="Brown S.J."/>
            <person name="Bucher G."/>
            <person name="Friedrich M."/>
            <person name="Grimmelikhuijzen C.J."/>
            <person name="Klingler M."/>
            <person name="Lorenzen M."/>
            <person name="Richards S."/>
            <person name="Roth S."/>
            <person name="Schroder R."/>
            <person name="Tautz D."/>
            <person name="Zdobnov E.M."/>
            <person name="Muzny D."/>
            <person name="Gibbs R.A."/>
            <person name="Weinstock G.M."/>
            <person name="Attaway T."/>
            <person name="Bell S."/>
            <person name="Buhay C.J."/>
            <person name="Chandrabose M.N."/>
            <person name="Chavez D."/>
            <person name="Clerk-Blankenburg K.P."/>
            <person name="Cree A."/>
            <person name="Dao M."/>
            <person name="Davis C."/>
            <person name="Chacko J."/>
            <person name="Dinh H."/>
            <person name="Dugan-Rocha S."/>
            <person name="Fowler G."/>
            <person name="Garner T.T."/>
            <person name="Garnes J."/>
            <person name="Gnirke A."/>
            <person name="Hawes A."/>
            <person name="Hernandez J."/>
            <person name="Hines S."/>
            <person name="Holder M."/>
            <person name="Hume J."/>
            <person name="Jhangiani S.N."/>
            <person name="Joshi V."/>
            <person name="Khan Z.M."/>
            <person name="Jackson L."/>
            <person name="Kovar C."/>
            <person name="Kowis A."/>
            <person name="Lee S."/>
            <person name="Lewis L.R."/>
            <person name="Margolis J."/>
            <person name="Morgan M."/>
            <person name="Nazareth L.V."/>
            <person name="Nguyen N."/>
            <person name="Okwuonu G."/>
            <person name="Parker D."/>
            <person name="Richards S."/>
            <person name="Ruiz S.J."/>
            <person name="Santibanez J."/>
            <person name="Savard J."/>
            <person name="Scherer S.E."/>
            <person name="Schneider B."/>
            <person name="Sodergren E."/>
            <person name="Tautz D."/>
            <person name="Vattahil S."/>
            <person name="Villasana D."/>
            <person name="White C.S."/>
            <person name="Wright R."/>
            <person name="Park Y."/>
            <person name="Beeman R.W."/>
            <person name="Lord J."/>
            <person name="Oppert B."/>
            <person name="Lorenzen M."/>
            <person name="Brown S."/>
            <person name="Wang L."/>
            <person name="Savard J."/>
            <person name="Tautz D."/>
            <person name="Richards S."/>
            <person name="Weinstock G."/>
            <person name="Gibbs R.A."/>
            <person name="Liu Y."/>
            <person name="Worley K."/>
            <person name="Weinstock G."/>
            <person name="Elsik C.G."/>
            <person name="Reese J.T."/>
            <person name="Elhaik E."/>
            <person name="Landan G."/>
            <person name="Graur D."/>
            <person name="Arensburger P."/>
            <person name="Atkinson P."/>
            <person name="Beeman R.W."/>
            <person name="Beidler J."/>
            <person name="Brown S.J."/>
            <person name="Demuth J.P."/>
            <person name="Drury D.W."/>
            <person name="Du Y.Z."/>
            <person name="Fujiwara H."/>
            <person name="Lorenzen M."/>
            <person name="Maselli V."/>
            <person name="Osanai M."/>
            <person name="Park Y."/>
            <person name="Robertson H.M."/>
            <person name="Tu Z."/>
            <person name="Wang J.J."/>
            <person name="Wang S."/>
            <person name="Richards S."/>
            <person name="Song H."/>
            <person name="Zhang L."/>
            <person name="Sodergren E."/>
            <person name="Werner D."/>
            <person name="Stanke M."/>
            <person name="Morgenstern B."/>
            <person name="Solovyev V."/>
            <person name="Kosarev P."/>
            <person name="Brown G."/>
            <person name="Chen H.C."/>
            <person name="Ermolaeva O."/>
            <person name="Hlavina W."/>
            <person name="Kapustin Y."/>
            <person name="Kiryutin B."/>
            <person name="Kitts P."/>
            <person name="Maglott D."/>
            <person name="Pruitt K."/>
            <person name="Sapojnikov V."/>
            <person name="Souvorov A."/>
            <person name="Mackey A.J."/>
            <person name="Waterhouse R.M."/>
            <person name="Wyder S."/>
            <person name="Zdobnov E.M."/>
            <person name="Zdobnov E.M."/>
            <person name="Wyder S."/>
            <person name="Kriventseva E.V."/>
            <person name="Kadowaki T."/>
            <person name="Bork P."/>
            <person name="Aranda M."/>
            <person name="Bao R."/>
            <person name="Beermann A."/>
            <person name="Berns N."/>
            <person name="Bolognesi R."/>
            <person name="Bonneton F."/>
            <person name="Bopp D."/>
            <person name="Brown S.J."/>
            <person name="Bucher G."/>
            <person name="Butts T."/>
            <person name="Chaumot A."/>
            <person name="Denell R.E."/>
            <person name="Ferrier D.E."/>
            <person name="Friedrich M."/>
            <person name="Gordon C.M."/>
            <person name="Jindra M."/>
            <person name="Klingler M."/>
            <person name="Lan Q."/>
            <person name="Lattorff H.M."/>
            <person name="Laudet V."/>
            <person name="von Levetsow C."/>
            <person name="Liu Z."/>
            <person name="Lutz R."/>
            <person name="Lynch J.A."/>
            <person name="da Fonseca R.N."/>
            <person name="Posnien N."/>
            <person name="Reuter R."/>
            <person name="Roth S."/>
            <person name="Savard J."/>
            <person name="Schinko J.B."/>
            <person name="Schmitt C."/>
            <person name="Schoppmeier M."/>
            <person name="Schroder R."/>
            <person name="Shippy T.D."/>
            <person name="Simonnet F."/>
            <person name="Marques-Souza H."/>
            <person name="Tautz D."/>
            <person name="Tomoyasu Y."/>
            <person name="Trauner J."/>
            <person name="Van der Zee M."/>
            <person name="Vervoort M."/>
            <person name="Wittkopp N."/>
            <person name="Wimmer E.A."/>
            <person name="Yang X."/>
            <person name="Jones A.K."/>
            <person name="Sattelle D.B."/>
            <person name="Ebert P.R."/>
            <person name="Nelson D."/>
            <person name="Scott J.G."/>
            <person name="Beeman R.W."/>
            <person name="Muthukrishnan S."/>
            <person name="Kramer K.J."/>
            <person name="Arakane Y."/>
            <person name="Beeman R.W."/>
            <person name="Zhu Q."/>
            <person name="Hogenkamp D."/>
            <person name="Dixit R."/>
            <person name="Oppert B."/>
            <person name="Jiang H."/>
            <person name="Zou Z."/>
            <person name="Marshall J."/>
            <person name="Elpidina E."/>
            <person name="Vinokurov K."/>
            <person name="Oppert C."/>
            <person name="Zou Z."/>
            <person name="Evans J."/>
            <person name="Lu Z."/>
            <person name="Zhao P."/>
            <person name="Sumathipala N."/>
            <person name="Altincicek B."/>
            <person name="Vilcinskas A."/>
            <person name="Williams M."/>
            <person name="Hultmark D."/>
            <person name="Hetru C."/>
            <person name="Jiang H."/>
            <person name="Grimmelikhuijzen C.J."/>
            <person name="Hauser F."/>
            <person name="Cazzamali G."/>
            <person name="Williamson M."/>
            <person name="Park Y."/>
            <person name="Li B."/>
            <person name="Tanaka Y."/>
            <person name="Predel R."/>
            <person name="Neupert S."/>
            <person name="Schachtner J."/>
            <person name="Verleyen P."/>
            <person name="Raible F."/>
            <person name="Bork P."/>
            <person name="Friedrich M."/>
            <person name="Walden K.K."/>
            <person name="Robertson H.M."/>
            <person name="Angeli S."/>
            <person name="Foret S."/>
            <person name="Bucher G."/>
            <person name="Schuetz S."/>
            <person name="Maleszka R."/>
            <person name="Wimmer E.A."/>
            <person name="Beeman R.W."/>
            <person name="Lorenzen M."/>
            <person name="Tomoyasu Y."/>
            <person name="Miller S.C."/>
            <person name="Grossmann D."/>
            <person name="Bucher G."/>
        </authorList>
    </citation>
    <scope>NUCLEOTIDE SEQUENCE [LARGE SCALE GENOMIC DNA]</scope>
    <source>
        <strain evidence="4 5">Georgia GA2</strain>
    </source>
</reference>
<evidence type="ECO:0000313" key="4">
    <source>
        <dbReference type="EMBL" id="KYB28851.1"/>
    </source>
</evidence>
<dbReference type="Pfam" id="PF13409">
    <property type="entry name" value="GST_N_2"/>
    <property type="match status" value="1"/>
</dbReference>
<evidence type="ECO:0000256" key="1">
    <source>
        <dbReference type="ARBA" id="ARBA00011738"/>
    </source>
</evidence>
<evidence type="ECO:0000259" key="2">
    <source>
        <dbReference type="PROSITE" id="PS50404"/>
    </source>
</evidence>
<evidence type="ECO:0000313" key="5">
    <source>
        <dbReference type="Proteomes" id="UP000007266"/>
    </source>
</evidence>
<dbReference type="InterPro" id="IPR004045">
    <property type="entry name" value="Glutathione_S-Trfase_N"/>
</dbReference>
<gene>
    <name evidence="4" type="primary">AUGUSTUS-3.0.2_32324</name>
    <name evidence="4" type="ORF">TcasGA2_TC032324</name>
</gene>
<dbReference type="InterPro" id="IPR010987">
    <property type="entry name" value="Glutathione-S-Trfase_C-like"/>
</dbReference>
<dbReference type="eggNOG" id="KOG0867">
    <property type="taxonomic scope" value="Eukaryota"/>
</dbReference>
<dbReference type="SFLD" id="SFLDS00019">
    <property type="entry name" value="Glutathione_Transferase_(cytos"/>
    <property type="match status" value="1"/>
</dbReference>
<sequence>MAVIRCFSSSFAMAPILYMQHFSGPVRSVLLTAAALGLKLQHKIVDLSKQEHLTENFLKLNPQHTIPTLEDDGVVIWDSHAINAYLVAKYGKDDSLYPKDLAKRAMVDQRMHFDSGLIFSWLRNIARGVKYKGRKALTEDQIEGLEHGYEHLNTFLKDSKWVTGNAVTIADFSLIANVTTLNIIYPVDKSRYGNISRWLKDSEALPYYDVNREGLDHFKATVKPLLS</sequence>
<dbReference type="FunFam" id="1.20.1050.10:FF:000007">
    <property type="entry name" value="Glutathione S-transferase 1-1"/>
    <property type="match status" value="1"/>
</dbReference>
<dbReference type="CDD" id="cd03177">
    <property type="entry name" value="GST_C_Delta_Epsilon"/>
    <property type="match status" value="1"/>
</dbReference>
<dbReference type="GO" id="GO:0004364">
    <property type="term" value="F:glutathione transferase activity"/>
    <property type="evidence" value="ECO:0000318"/>
    <property type="project" value="GO_Central"/>
</dbReference>
<dbReference type="Proteomes" id="UP000007266">
    <property type="component" value="Linkage group 3"/>
</dbReference>
<dbReference type="STRING" id="7070.A0A139WLZ1"/>
<dbReference type="PANTHER" id="PTHR43969:SF8">
    <property type="entry name" value="GLUTATHIONE S TRANSFERASE E13, ISOFORM A-RELATED"/>
    <property type="match status" value="1"/>
</dbReference>
<dbReference type="PANTHER" id="PTHR43969">
    <property type="entry name" value="GLUTATHIONE S TRANSFERASE D10, ISOFORM A-RELATED"/>
    <property type="match status" value="1"/>
</dbReference>
<dbReference type="FunCoup" id="A0A139WLZ1">
    <property type="interactions" value="236"/>
</dbReference>
<dbReference type="AlphaFoldDB" id="A0A139WLZ1"/>
<dbReference type="InterPro" id="IPR036282">
    <property type="entry name" value="Glutathione-S-Trfase_C_sf"/>
</dbReference>
<dbReference type="EMBL" id="KQ971319">
    <property type="protein sequence ID" value="KYB28851.1"/>
    <property type="molecule type" value="Genomic_DNA"/>
</dbReference>
<dbReference type="OMA" id="KNVDFEF"/>
<feature type="domain" description="GST C-terminal" evidence="3">
    <location>
        <begin position="100"/>
        <end position="225"/>
    </location>
</feature>
<dbReference type="SUPFAM" id="SSF52833">
    <property type="entry name" value="Thioredoxin-like"/>
    <property type="match status" value="1"/>
</dbReference>
<dbReference type="SUPFAM" id="SSF47616">
    <property type="entry name" value="GST C-terminal domain-like"/>
    <property type="match status" value="1"/>
</dbReference>
<dbReference type="Gene3D" id="1.20.1050.10">
    <property type="match status" value="1"/>
</dbReference>
<dbReference type="InParanoid" id="A0A139WLZ1"/>
<dbReference type="GO" id="GO:0006749">
    <property type="term" value="P:glutathione metabolic process"/>
    <property type="evidence" value="ECO:0000318"/>
    <property type="project" value="GO_Central"/>
</dbReference>
<feature type="domain" description="GST N-terminal" evidence="2">
    <location>
        <begin position="13"/>
        <end position="94"/>
    </location>
</feature>